<dbReference type="RefSeq" id="WP_066128225.1">
    <property type="nucleotide sequence ID" value="NZ_KQ959854.1"/>
</dbReference>
<dbReference type="EMBL" id="LSDB01000001">
    <property type="protein sequence ID" value="KXB58940.1"/>
    <property type="molecule type" value="Genomic_DNA"/>
</dbReference>
<dbReference type="PANTHER" id="PTHR40067:SF1">
    <property type="entry name" value="UPF0297 PROTEIN YRZL"/>
    <property type="match status" value="1"/>
</dbReference>
<evidence type="ECO:0000256" key="1">
    <source>
        <dbReference type="ARBA" id="ARBA00010888"/>
    </source>
</evidence>
<gene>
    <name evidence="2" type="ORF">HMPREF1871_00006</name>
</gene>
<reference evidence="2 3" key="1">
    <citation type="submission" date="2016-01" db="EMBL/GenBank/DDBJ databases">
        <authorList>
            <person name="Mitreva M."/>
            <person name="Pepin K.H."/>
            <person name="Mihindukulasuriya K.A."/>
            <person name="Fulton R."/>
            <person name="Fronick C."/>
            <person name="O'Laughlin M."/>
            <person name="Miner T."/>
            <person name="Herter B."/>
            <person name="Rosa B.A."/>
            <person name="Cordes M."/>
            <person name="Tomlinson C."/>
            <person name="Wollam A."/>
            <person name="Palsikar V.B."/>
            <person name="Mardis E.R."/>
            <person name="Wilson R.K."/>
        </authorList>
    </citation>
    <scope>NUCLEOTIDE SEQUENCE [LARGE SCALE GENOMIC DNA]</scope>
    <source>
        <strain evidence="2 3">KA00071</strain>
    </source>
</reference>
<name>A0ABR5TNH0_9BACL</name>
<evidence type="ECO:0000313" key="3">
    <source>
        <dbReference type="Proteomes" id="UP000070467"/>
    </source>
</evidence>
<evidence type="ECO:0008006" key="4">
    <source>
        <dbReference type="Google" id="ProtNLM"/>
    </source>
</evidence>
<accession>A0ABR5TNH0</accession>
<comment type="similarity">
    <text evidence="1">Belongs to the UPF0297 family.</text>
</comment>
<evidence type="ECO:0000313" key="2">
    <source>
        <dbReference type="EMBL" id="KXB58940.1"/>
    </source>
</evidence>
<dbReference type="InterPro" id="IPR009309">
    <property type="entry name" value="IreB"/>
</dbReference>
<dbReference type="Pfam" id="PF06135">
    <property type="entry name" value="IreB"/>
    <property type="match status" value="1"/>
</dbReference>
<protein>
    <recommendedName>
        <fullName evidence="4">IreB family regulatory phosphoprotein</fullName>
    </recommendedName>
</protein>
<proteinExistence type="inferred from homology"/>
<comment type="caution">
    <text evidence="2">The sequence shown here is derived from an EMBL/GenBank/DDBJ whole genome shotgun (WGS) entry which is preliminary data.</text>
</comment>
<dbReference type="PANTHER" id="PTHR40067">
    <property type="entry name" value="UPF0297 PROTEIN YRZL"/>
    <property type="match status" value="1"/>
</dbReference>
<keyword evidence="3" id="KW-1185">Reference proteome</keyword>
<dbReference type="Proteomes" id="UP000070467">
    <property type="component" value="Unassembled WGS sequence"/>
</dbReference>
<sequence>MANFDKTDIFKTDEYKQEYVKMVLTDVINVIKEKNYDPINQIMGYIKTNNPIYIPRDNGAREKISKINTNEILEYLLYFFIKEI</sequence>
<organism evidence="2 3">
    <name type="scientific">Gemelliphila asaccharolytica</name>
    <dbReference type="NCBI Taxonomy" id="502393"/>
    <lineage>
        <taxon>Bacteria</taxon>
        <taxon>Bacillati</taxon>
        <taxon>Bacillota</taxon>
        <taxon>Bacilli</taxon>
        <taxon>Bacillales</taxon>
        <taxon>Gemellaceae</taxon>
        <taxon>Gemelliphila</taxon>
    </lineage>
</organism>